<evidence type="ECO:0000313" key="3">
    <source>
        <dbReference type="EMBL" id="MFC3003050.1"/>
    </source>
</evidence>
<dbReference type="PANTHER" id="PTHR10655:SF17">
    <property type="entry name" value="LYSOPHOSPHOLIPASE-LIKE PROTEIN 1"/>
    <property type="match status" value="1"/>
</dbReference>
<keyword evidence="4" id="KW-1185">Reference proteome</keyword>
<protein>
    <submittedName>
        <fullName evidence="3">Alpha/beta hydrolase</fullName>
    </submittedName>
</protein>
<reference evidence="4" key="1">
    <citation type="journal article" date="2019" name="Int. J. Syst. Evol. Microbiol.">
        <title>The Global Catalogue of Microorganisms (GCM) 10K type strain sequencing project: providing services to taxonomists for standard genome sequencing and annotation.</title>
        <authorList>
            <consortium name="The Broad Institute Genomics Platform"/>
            <consortium name="The Broad Institute Genome Sequencing Center for Infectious Disease"/>
            <person name="Wu L."/>
            <person name="Ma J."/>
        </authorList>
    </citation>
    <scope>NUCLEOTIDE SEQUENCE [LARGE SCALE GENOMIC DNA]</scope>
    <source>
        <strain evidence="4">CGMCC 1.16855</strain>
    </source>
</reference>
<gene>
    <name evidence="3" type="ORF">ACFOD3_24365</name>
</gene>
<keyword evidence="1 3" id="KW-0378">Hydrolase</keyword>
<dbReference type="GO" id="GO:0016787">
    <property type="term" value="F:hydrolase activity"/>
    <property type="evidence" value="ECO:0007669"/>
    <property type="project" value="UniProtKB-KW"/>
</dbReference>
<dbReference type="InterPro" id="IPR050565">
    <property type="entry name" value="LYPA1-2/EST-like"/>
</dbReference>
<sequence>MSTTSDFIHHYEPATDATRPPLLLLHGTGGDETDLLPVGRIVAPGAALLSPRGQVLERGMPRFFRRLAEGVFDEADLRARTDDLAAFIRDAQQRHGLAPLVAVGFSNGANIAAALLLRHPGLLRGAALLRAMVPFADAPAGPLKGTPVLLLSGLMDPIVPAENSRALATQLQGAGASVTHRDLPAGHGLSQQDLSLVRDWVAAL</sequence>
<dbReference type="InterPro" id="IPR003140">
    <property type="entry name" value="PLipase/COase/thioEstase"/>
</dbReference>
<dbReference type="PANTHER" id="PTHR10655">
    <property type="entry name" value="LYSOPHOSPHOLIPASE-RELATED"/>
    <property type="match status" value="1"/>
</dbReference>
<feature type="domain" description="Phospholipase/carboxylesterase/thioesterase" evidence="2">
    <location>
        <begin position="17"/>
        <end position="202"/>
    </location>
</feature>
<dbReference type="Pfam" id="PF02230">
    <property type="entry name" value="Abhydrolase_2"/>
    <property type="match status" value="1"/>
</dbReference>
<dbReference type="Proteomes" id="UP001595420">
    <property type="component" value="Unassembled WGS sequence"/>
</dbReference>
<name>A0ABV7BZW3_9PROT</name>
<evidence type="ECO:0000256" key="1">
    <source>
        <dbReference type="ARBA" id="ARBA00022801"/>
    </source>
</evidence>
<organism evidence="3 4">
    <name type="scientific">Falsiroseomonas tokyonensis</name>
    <dbReference type="NCBI Taxonomy" id="430521"/>
    <lineage>
        <taxon>Bacteria</taxon>
        <taxon>Pseudomonadati</taxon>
        <taxon>Pseudomonadota</taxon>
        <taxon>Alphaproteobacteria</taxon>
        <taxon>Acetobacterales</taxon>
        <taxon>Roseomonadaceae</taxon>
        <taxon>Falsiroseomonas</taxon>
    </lineage>
</organism>
<dbReference type="RefSeq" id="WP_216839444.1">
    <property type="nucleotide sequence ID" value="NZ_JAFNJS010000009.1"/>
</dbReference>
<comment type="caution">
    <text evidence="3">The sequence shown here is derived from an EMBL/GenBank/DDBJ whole genome shotgun (WGS) entry which is preliminary data.</text>
</comment>
<evidence type="ECO:0000313" key="4">
    <source>
        <dbReference type="Proteomes" id="UP001595420"/>
    </source>
</evidence>
<proteinExistence type="predicted"/>
<evidence type="ECO:0000259" key="2">
    <source>
        <dbReference type="Pfam" id="PF02230"/>
    </source>
</evidence>
<dbReference type="EMBL" id="JBHRSB010000009">
    <property type="protein sequence ID" value="MFC3003050.1"/>
    <property type="molecule type" value="Genomic_DNA"/>
</dbReference>
<accession>A0ABV7BZW3</accession>